<dbReference type="AlphaFoldDB" id="A0AA40CHT5"/>
<dbReference type="PROSITE" id="PS00455">
    <property type="entry name" value="AMP_BINDING"/>
    <property type="match status" value="1"/>
</dbReference>
<evidence type="ECO:0000313" key="7">
    <source>
        <dbReference type="EMBL" id="KAK0638063.1"/>
    </source>
</evidence>
<dbReference type="Pfam" id="PF07993">
    <property type="entry name" value="NAD_binding_4"/>
    <property type="match status" value="1"/>
</dbReference>
<dbReference type="InterPro" id="IPR009081">
    <property type="entry name" value="PP-bd_ACP"/>
</dbReference>
<dbReference type="InterPro" id="IPR036291">
    <property type="entry name" value="NAD(P)-bd_dom_sf"/>
</dbReference>
<reference evidence="7" key="1">
    <citation type="submission" date="2023-06" db="EMBL/GenBank/DDBJ databases">
        <title>Multi-omics analyses reveal the molecular pathogenesis toolkit of Lasiodiplodia hormozganensis, a cross-kingdom pathogen.</title>
        <authorList>
            <person name="Felix C."/>
            <person name="Meneses R."/>
            <person name="Goncalves M.F.M."/>
            <person name="Tilleman L."/>
            <person name="Duarte A.S."/>
            <person name="Jorrin-Novo J.V."/>
            <person name="Van De Peer Y."/>
            <person name="Deforce D."/>
            <person name="Van Nieuwerburgh F."/>
            <person name="Esteves A.C."/>
            <person name="Alves A."/>
        </authorList>
    </citation>
    <scope>NUCLEOTIDE SEQUENCE</scope>
    <source>
        <strain evidence="7">CBS 339.90</strain>
    </source>
</reference>
<keyword evidence="2" id="KW-0597">Phosphoprotein</keyword>
<name>A0AA40CHT5_9PEZI</name>
<dbReference type="Gene3D" id="3.40.50.12780">
    <property type="entry name" value="N-terminal domain of ligase-like"/>
    <property type="match status" value="1"/>
</dbReference>
<sequence>MSQTVTATVSAAPAMGLSTFSTIDELLKAQAARPDDPILVAYPVTDIDDFEEHTAKSLDRYTEAAAAKYKSLGLKPVDPTSPSTPVVALLAPSSFEVIVTILAVSRLGWALLFLSPRLVPAAHARLLQMCDCTTMIVAPVYQPTIPAISSSLSSPVTSVPLITRPDFLSPPVSPLPTTPSPSLTSIQSTKTAWIIHSSGSTGFPKPIPLSHRALLANFSKGLGLRAFCASPLFHSHGLMELFRCFYRGAPMYMANHARPVTRANLVRAMRVAKPGLVTAVPFVLGLLAEGEDGVRELGKAEVVMFAGSACPDEVGERLVRAGVRLVANYGSSETGAIMSSLRPAGDTAWSYLRMPPHIAPHILMDEISPGIYECVALESLPSRGPTNCDDPPNSYRTRDLFTRHPTNPSWWKYLTRLDDRLTLVNGEKVLPLPIEGRVRQSPLVAEAVVFGAGRSVPGMLVFRDEEGGTAREMAEGEFVEAIWGDVEEANRGAESFSRIPRELVVAVPPGTSWPRTDKGTAVRQQVYEVFKDVIDEAYARFEHGDDGVEGEGEPLLALGVPELEQWLLERFQLDLGVKLESVDADVFAAGVDSLQTTRVWSMIRKKLDLGGKQEALSQNVVYEKGTLRALAKHLYGLRTGEDVGQSDEEELLAMQELVDEFSTFHPHVPGTAPAPAGEVVLLTGATGGLGAHLLTTLLSRPDVQHIYALARAPDSATAQSRILASLSSRGLEPSSSSPSSSPSSSSSSTLSKLTAVPSSDLSLPGLGLPADVLEQLKDSLTCVIHAAWPVNFTLPVRAFRPHVAGLHGLLQLCLDVRTAKPAALYFASSISAVGGMASLPNGTTTATTHAGDSGDGTAAVVTVPEAVPQPLAAAQKMGYGRSKLVAEKVVEAAATGEEGVGLLRARVLRIGQLVGDLYGVGDWNTTEAIPLLVRGVWSTGVLPALDESPSWLPIDVAAAAILDIALPEERKSGRGEGGDGDGDGLVYHILNPQHFHWTRDFIPALRRTGILPEFDVVSPEEWLAKLRESDPDVEKNPSRKLLQFWEGKYGQRPGGKKILKHETKNTLAEAPRLGEVPLADVLKNGDWLERVVRRWINSW</sequence>
<dbReference type="SUPFAM" id="SSF56801">
    <property type="entry name" value="Acetyl-CoA synthetase-like"/>
    <property type="match status" value="1"/>
</dbReference>
<feature type="region of interest" description="Disordered" evidence="3">
    <location>
        <begin position="727"/>
        <end position="751"/>
    </location>
</feature>
<dbReference type="SUPFAM" id="SSF47336">
    <property type="entry name" value="ACP-like"/>
    <property type="match status" value="1"/>
</dbReference>
<dbReference type="Gene3D" id="1.10.1200.10">
    <property type="entry name" value="ACP-like"/>
    <property type="match status" value="1"/>
</dbReference>
<dbReference type="PANTHER" id="PTHR43439">
    <property type="entry name" value="PHENYLACETATE-COENZYME A LIGASE"/>
    <property type="match status" value="1"/>
</dbReference>
<feature type="domain" description="AMP-dependent synthetase/ligase" evidence="4">
    <location>
        <begin position="30"/>
        <end position="350"/>
    </location>
</feature>
<evidence type="ECO:0000259" key="4">
    <source>
        <dbReference type="Pfam" id="PF00501"/>
    </source>
</evidence>
<dbReference type="InterPro" id="IPR000873">
    <property type="entry name" value="AMP-dep_synth/lig_dom"/>
</dbReference>
<evidence type="ECO:0000313" key="8">
    <source>
        <dbReference type="Proteomes" id="UP001175001"/>
    </source>
</evidence>
<dbReference type="EMBL" id="JAUJDW010000103">
    <property type="protein sequence ID" value="KAK0638063.1"/>
    <property type="molecule type" value="Genomic_DNA"/>
</dbReference>
<dbReference type="InterPro" id="IPR042099">
    <property type="entry name" value="ANL_N_sf"/>
</dbReference>
<dbReference type="Gene3D" id="3.40.50.720">
    <property type="entry name" value="NAD(P)-binding Rossmann-like Domain"/>
    <property type="match status" value="1"/>
</dbReference>
<comment type="caution">
    <text evidence="7">The sequence shown here is derived from an EMBL/GenBank/DDBJ whole genome shotgun (WGS) entry which is preliminary data.</text>
</comment>
<keyword evidence="8" id="KW-1185">Reference proteome</keyword>
<proteinExistence type="predicted"/>
<gene>
    <name evidence="7" type="primary">FUB8_14</name>
    <name evidence="7" type="ORF">DIS24_g10196</name>
</gene>
<dbReference type="InterPro" id="IPR051414">
    <property type="entry name" value="Adenylate-forming_Reductase"/>
</dbReference>
<dbReference type="Pfam" id="PF23562">
    <property type="entry name" value="AMP-binding_C_3"/>
    <property type="match status" value="1"/>
</dbReference>
<accession>A0AA40CHT5</accession>
<evidence type="ECO:0000259" key="5">
    <source>
        <dbReference type="Pfam" id="PF00550"/>
    </source>
</evidence>
<dbReference type="PANTHER" id="PTHR43439:SF2">
    <property type="entry name" value="ENZYME, PUTATIVE (JCVI)-RELATED"/>
    <property type="match status" value="1"/>
</dbReference>
<dbReference type="InterPro" id="IPR020845">
    <property type="entry name" value="AMP-binding_CS"/>
</dbReference>
<evidence type="ECO:0000259" key="6">
    <source>
        <dbReference type="Pfam" id="PF07993"/>
    </source>
</evidence>
<evidence type="ECO:0000256" key="2">
    <source>
        <dbReference type="ARBA" id="ARBA00022553"/>
    </source>
</evidence>
<keyword evidence="1" id="KW-0596">Phosphopantetheine</keyword>
<dbReference type="Pfam" id="PF00550">
    <property type="entry name" value="PP-binding"/>
    <property type="match status" value="1"/>
</dbReference>
<organism evidence="7 8">
    <name type="scientific">Lasiodiplodia hormozganensis</name>
    <dbReference type="NCBI Taxonomy" id="869390"/>
    <lineage>
        <taxon>Eukaryota</taxon>
        <taxon>Fungi</taxon>
        <taxon>Dikarya</taxon>
        <taxon>Ascomycota</taxon>
        <taxon>Pezizomycotina</taxon>
        <taxon>Dothideomycetes</taxon>
        <taxon>Dothideomycetes incertae sedis</taxon>
        <taxon>Botryosphaeriales</taxon>
        <taxon>Botryosphaeriaceae</taxon>
        <taxon>Lasiodiplodia</taxon>
    </lineage>
</organism>
<protein>
    <submittedName>
        <fullName evidence="7">Non-canonical non-ribosomal peptide synthetase FUB8</fullName>
    </submittedName>
</protein>
<dbReference type="InterPro" id="IPR036736">
    <property type="entry name" value="ACP-like_sf"/>
</dbReference>
<dbReference type="SUPFAM" id="SSF51735">
    <property type="entry name" value="NAD(P)-binding Rossmann-fold domains"/>
    <property type="match status" value="1"/>
</dbReference>
<evidence type="ECO:0000256" key="3">
    <source>
        <dbReference type="SAM" id="MobiDB-lite"/>
    </source>
</evidence>
<dbReference type="Proteomes" id="UP001175001">
    <property type="component" value="Unassembled WGS sequence"/>
</dbReference>
<dbReference type="Pfam" id="PF00501">
    <property type="entry name" value="AMP-binding"/>
    <property type="match status" value="1"/>
</dbReference>
<dbReference type="InterPro" id="IPR013120">
    <property type="entry name" value="FAR_NAD-bd"/>
</dbReference>
<evidence type="ECO:0000256" key="1">
    <source>
        <dbReference type="ARBA" id="ARBA00022450"/>
    </source>
</evidence>
<feature type="domain" description="Thioester reductase (TE)" evidence="6">
    <location>
        <begin position="682"/>
        <end position="961"/>
    </location>
</feature>
<feature type="domain" description="Carrier" evidence="5">
    <location>
        <begin position="565"/>
        <end position="634"/>
    </location>
</feature>